<comment type="caution">
    <text evidence="2">The sequence shown here is derived from an EMBL/GenBank/DDBJ whole genome shotgun (WGS) entry which is preliminary data.</text>
</comment>
<feature type="transmembrane region" description="Helical" evidence="1">
    <location>
        <begin position="16"/>
        <end position="33"/>
    </location>
</feature>
<keyword evidence="1" id="KW-0472">Membrane</keyword>
<evidence type="ECO:0008006" key="4">
    <source>
        <dbReference type="Google" id="ProtNLM"/>
    </source>
</evidence>
<keyword evidence="1" id="KW-1133">Transmembrane helix</keyword>
<organism evidence="2 3">
    <name type="scientific">Candidatus Taylorbacteria bacterium RIFCSPHIGHO2_02_49_25</name>
    <dbReference type="NCBI Taxonomy" id="1802305"/>
    <lineage>
        <taxon>Bacteria</taxon>
        <taxon>Candidatus Tayloriibacteriota</taxon>
    </lineage>
</organism>
<name>A0A1G2MFE9_9BACT</name>
<accession>A0A1G2MFE9</accession>
<evidence type="ECO:0000256" key="1">
    <source>
        <dbReference type="SAM" id="Phobius"/>
    </source>
</evidence>
<dbReference type="SUPFAM" id="SSF53822">
    <property type="entry name" value="Periplasmic binding protein-like I"/>
    <property type="match status" value="1"/>
</dbReference>
<dbReference type="Gene3D" id="3.40.50.2300">
    <property type="match status" value="1"/>
</dbReference>
<dbReference type="EMBL" id="MHRJ01000022">
    <property type="protein sequence ID" value="OHA22645.1"/>
    <property type="molecule type" value="Genomic_DNA"/>
</dbReference>
<gene>
    <name evidence="2" type="ORF">A2W52_04310</name>
</gene>
<proteinExistence type="predicted"/>
<protein>
    <recommendedName>
        <fullName evidence="4">Leucine-binding protein domain-containing protein</fullName>
    </recommendedName>
</protein>
<evidence type="ECO:0000313" key="3">
    <source>
        <dbReference type="Proteomes" id="UP000176493"/>
    </source>
</evidence>
<dbReference type="InterPro" id="IPR028082">
    <property type="entry name" value="Peripla_BP_I"/>
</dbReference>
<reference evidence="2 3" key="1">
    <citation type="journal article" date="2016" name="Nat. Commun.">
        <title>Thousands of microbial genomes shed light on interconnected biogeochemical processes in an aquifer system.</title>
        <authorList>
            <person name="Anantharaman K."/>
            <person name="Brown C.T."/>
            <person name="Hug L.A."/>
            <person name="Sharon I."/>
            <person name="Castelle C.J."/>
            <person name="Probst A.J."/>
            <person name="Thomas B.C."/>
            <person name="Singh A."/>
            <person name="Wilkins M.J."/>
            <person name="Karaoz U."/>
            <person name="Brodie E.L."/>
            <person name="Williams K.H."/>
            <person name="Hubbard S.S."/>
            <person name="Banfield J.F."/>
        </authorList>
    </citation>
    <scope>NUCLEOTIDE SEQUENCE [LARGE SCALE GENOMIC DNA]</scope>
</reference>
<sequence length="90" mass="9847">MENEVQTQPKPNGTRAALWLVAIVVIAVFWFAWSKQTPGKTIKVGAIFPLSGANAVYGEMAKKGIELALKGDSSNITVVYEDSSFSRYPR</sequence>
<dbReference type="Proteomes" id="UP000176493">
    <property type="component" value="Unassembled WGS sequence"/>
</dbReference>
<evidence type="ECO:0000313" key="2">
    <source>
        <dbReference type="EMBL" id="OHA22645.1"/>
    </source>
</evidence>
<dbReference type="AlphaFoldDB" id="A0A1G2MFE9"/>
<keyword evidence="1" id="KW-0812">Transmembrane</keyword>